<sequence>MLYIIIVTSLTRHVYYTGWILADGICNMSGMGFNGYDEHGCPKWDLVSNVNVLGIEFGSNLRESLEAWNCGTMKWLRFMVYERAIMQKTLFTYMLSSIWHGFYPGYYVTFVSGAFFTIVARYVSNSTAFSIYYLDCNSRTLDLAMLPSNSAMKLKSP</sequence>
<dbReference type="AlphaFoldDB" id="A0AAN8WZV9"/>
<dbReference type="EC" id="2.3.1.51" evidence="7"/>
<name>A0AAN8WZV9_HALRR</name>
<dbReference type="EMBL" id="JAXCGZ010015449">
    <property type="protein sequence ID" value="KAK7070259.1"/>
    <property type="molecule type" value="Genomic_DNA"/>
</dbReference>
<evidence type="ECO:0000256" key="4">
    <source>
        <dbReference type="ARBA" id="ARBA00022989"/>
    </source>
</evidence>
<dbReference type="GO" id="GO:0030258">
    <property type="term" value="P:lipid modification"/>
    <property type="evidence" value="ECO:0007669"/>
    <property type="project" value="TreeGrafter"/>
</dbReference>
<organism evidence="7 8">
    <name type="scientific">Halocaridina rubra</name>
    <name type="common">Hawaiian red shrimp</name>
    <dbReference type="NCBI Taxonomy" id="373956"/>
    <lineage>
        <taxon>Eukaryota</taxon>
        <taxon>Metazoa</taxon>
        <taxon>Ecdysozoa</taxon>
        <taxon>Arthropoda</taxon>
        <taxon>Crustacea</taxon>
        <taxon>Multicrustacea</taxon>
        <taxon>Malacostraca</taxon>
        <taxon>Eumalacostraca</taxon>
        <taxon>Eucarida</taxon>
        <taxon>Decapoda</taxon>
        <taxon>Pleocyemata</taxon>
        <taxon>Caridea</taxon>
        <taxon>Atyoidea</taxon>
        <taxon>Atyidae</taxon>
        <taxon>Halocaridina</taxon>
    </lineage>
</organism>
<evidence type="ECO:0000313" key="7">
    <source>
        <dbReference type="EMBL" id="KAK7070259.1"/>
    </source>
</evidence>
<keyword evidence="3" id="KW-0812">Transmembrane</keyword>
<keyword evidence="8" id="KW-1185">Reference proteome</keyword>
<evidence type="ECO:0000256" key="3">
    <source>
        <dbReference type="ARBA" id="ARBA00022692"/>
    </source>
</evidence>
<dbReference type="GO" id="GO:0003841">
    <property type="term" value="F:1-acylglycerol-3-phosphate O-acyltransferase activity"/>
    <property type="evidence" value="ECO:0007669"/>
    <property type="project" value="UniProtKB-EC"/>
</dbReference>
<dbReference type="GO" id="GO:0016020">
    <property type="term" value="C:membrane"/>
    <property type="evidence" value="ECO:0007669"/>
    <property type="project" value="UniProtKB-SubCell"/>
</dbReference>
<protein>
    <submittedName>
        <fullName evidence="7">Lysophospholipid acyltransferase 1</fullName>
        <ecNumber evidence="7">2.3.1.51</ecNumber>
    </submittedName>
</protein>
<reference evidence="7 8" key="1">
    <citation type="submission" date="2023-11" db="EMBL/GenBank/DDBJ databases">
        <title>Halocaridina rubra genome assembly.</title>
        <authorList>
            <person name="Smith C."/>
        </authorList>
    </citation>
    <scope>NUCLEOTIDE SEQUENCE [LARGE SCALE GENOMIC DNA]</scope>
    <source>
        <strain evidence="7">EP-1</strain>
        <tissue evidence="7">Whole</tissue>
    </source>
</reference>
<dbReference type="PANTHER" id="PTHR13906:SF4">
    <property type="entry name" value="LYSOPHOSPHOLIPID ACYLTRANSFERASE 6"/>
    <property type="match status" value="1"/>
</dbReference>
<dbReference type="InterPro" id="IPR049941">
    <property type="entry name" value="LPLAT_7/PORCN-like"/>
</dbReference>
<evidence type="ECO:0000256" key="1">
    <source>
        <dbReference type="ARBA" id="ARBA00004141"/>
    </source>
</evidence>
<evidence type="ECO:0000313" key="8">
    <source>
        <dbReference type="Proteomes" id="UP001381693"/>
    </source>
</evidence>
<dbReference type="PANTHER" id="PTHR13906">
    <property type="entry name" value="PORCUPINE"/>
    <property type="match status" value="1"/>
</dbReference>
<evidence type="ECO:0000256" key="5">
    <source>
        <dbReference type="ARBA" id="ARBA00023136"/>
    </source>
</evidence>
<keyword evidence="2 7" id="KW-0808">Transferase</keyword>
<comment type="subcellular location">
    <subcellularLocation>
        <location evidence="1">Membrane</location>
        <topology evidence="1">Multi-pass membrane protein</topology>
    </subcellularLocation>
</comment>
<keyword evidence="4" id="KW-1133">Transmembrane helix</keyword>
<proteinExistence type="predicted"/>
<comment type="caution">
    <text evidence="7">The sequence shown here is derived from an EMBL/GenBank/DDBJ whole genome shotgun (WGS) entry which is preliminary data.</text>
</comment>
<dbReference type="InterPro" id="IPR004299">
    <property type="entry name" value="MBOAT_fam"/>
</dbReference>
<keyword evidence="6 7" id="KW-0012">Acyltransferase</keyword>
<evidence type="ECO:0000256" key="6">
    <source>
        <dbReference type="ARBA" id="ARBA00023315"/>
    </source>
</evidence>
<evidence type="ECO:0000256" key="2">
    <source>
        <dbReference type="ARBA" id="ARBA00022679"/>
    </source>
</evidence>
<gene>
    <name evidence="7" type="primary">MBOAT1</name>
    <name evidence="7" type="ORF">SK128_023892</name>
</gene>
<keyword evidence="5" id="KW-0472">Membrane</keyword>
<dbReference type="Pfam" id="PF03062">
    <property type="entry name" value="MBOAT"/>
    <property type="match status" value="1"/>
</dbReference>
<accession>A0AAN8WZV9</accession>
<dbReference type="Proteomes" id="UP001381693">
    <property type="component" value="Unassembled WGS sequence"/>
</dbReference>